<dbReference type="Proteomes" id="UP000326950">
    <property type="component" value="Unassembled WGS sequence"/>
</dbReference>
<accession>A0A5N6V3C3</accession>
<dbReference type="GO" id="GO:0042138">
    <property type="term" value="P:meiotic DNA double-strand break formation"/>
    <property type="evidence" value="ECO:0007669"/>
    <property type="project" value="InterPro"/>
</dbReference>
<dbReference type="AlphaFoldDB" id="A0A5N6V3C3"/>
<gene>
    <name evidence="2" type="ORF">BDV40DRAFT_309419</name>
</gene>
<evidence type="ECO:0000256" key="1">
    <source>
        <dbReference type="SAM" id="MobiDB-lite"/>
    </source>
</evidence>
<dbReference type="EMBL" id="ML738601">
    <property type="protein sequence ID" value="KAE8165253.1"/>
    <property type="molecule type" value="Genomic_DNA"/>
</dbReference>
<dbReference type="OrthoDB" id="202825at2759"/>
<organism evidence="2 3">
    <name type="scientific">Aspergillus tamarii</name>
    <dbReference type="NCBI Taxonomy" id="41984"/>
    <lineage>
        <taxon>Eukaryota</taxon>
        <taxon>Fungi</taxon>
        <taxon>Dikarya</taxon>
        <taxon>Ascomycota</taxon>
        <taxon>Pezizomycotina</taxon>
        <taxon>Eurotiomycetes</taxon>
        <taxon>Eurotiomycetidae</taxon>
        <taxon>Eurotiales</taxon>
        <taxon>Aspergillaceae</taxon>
        <taxon>Aspergillus</taxon>
        <taxon>Aspergillus subgen. Circumdati</taxon>
    </lineage>
</organism>
<proteinExistence type="predicted"/>
<sequence length="515" mass="58199">MDDGTMPSPAQLALAIAIVKHKPADLNIREYILKTRQHIKDTRDAEKSFTHDKDRFFDSVSFWRQAYEKSEAEQSKLLDRIYDLERRNEALSDKLQAQNTPFEAEKSLSKRKATVGGKAAGGTTTRKRAKTQTVNGTSAPWDELDRLDLSEESTGPFMRHYYTLQKALQRKSNALDIVRAAVNLCETTANKLSEVVSEKRAVPCASRKKGSTRTEGPTTVEVFHCLECAFQVLLRVIKTLSGAEDGMKSSNRVIYHIVHLYESTMNALEQWCKAKSEHTQPAKQKHAASNKKIKDKQLPCFNMNTDNEVSTQMVRLLNAMASSLNPGCPGHQDLLEGFLFILLSRVGKLLCLFVFQDLKLRPDLRTDFTKLPLPRGLTELDIDHRSLCSAEMEAKCLVWLLKRALAILHSFTSSSSSECRDSDGSISFTAKVKERLQSTLLQAVFGTDSTWEKPLERPALTDEDLRNLRLPSQNPDQSVPDWFTQEKNVSIQHRVNGYVFQLFMDIEIGVLLYSP</sequence>
<keyword evidence="3" id="KW-1185">Reference proteome</keyword>
<feature type="region of interest" description="Disordered" evidence="1">
    <location>
        <begin position="98"/>
        <end position="137"/>
    </location>
</feature>
<protein>
    <submittedName>
        <fullName evidence="2">Uncharacterized protein</fullName>
    </submittedName>
</protein>
<name>A0A5N6V3C3_ASPTM</name>
<evidence type="ECO:0000313" key="2">
    <source>
        <dbReference type="EMBL" id="KAE8165253.1"/>
    </source>
</evidence>
<evidence type="ECO:0000313" key="3">
    <source>
        <dbReference type="Proteomes" id="UP000326950"/>
    </source>
</evidence>
<feature type="compositionally biased region" description="Low complexity" evidence="1">
    <location>
        <begin position="114"/>
        <end position="124"/>
    </location>
</feature>
<dbReference type="GO" id="GO:0006310">
    <property type="term" value="P:DNA recombination"/>
    <property type="evidence" value="ECO:0007669"/>
    <property type="project" value="InterPro"/>
</dbReference>
<reference evidence="2 3" key="1">
    <citation type="submission" date="2019-04" db="EMBL/GenBank/DDBJ databases">
        <title>Friends and foes A comparative genomics study of 23 Aspergillus species from section Flavi.</title>
        <authorList>
            <consortium name="DOE Joint Genome Institute"/>
            <person name="Kjaerbolling I."/>
            <person name="Vesth T."/>
            <person name="Frisvad J.C."/>
            <person name="Nybo J.L."/>
            <person name="Theobald S."/>
            <person name="Kildgaard S."/>
            <person name="Isbrandt T."/>
            <person name="Kuo A."/>
            <person name="Sato A."/>
            <person name="Lyhne E.K."/>
            <person name="Kogle M.E."/>
            <person name="Wiebenga A."/>
            <person name="Kun R.S."/>
            <person name="Lubbers R.J."/>
            <person name="Makela M.R."/>
            <person name="Barry K."/>
            <person name="Chovatia M."/>
            <person name="Clum A."/>
            <person name="Daum C."/>
            <person name="Haridas S."/>
            <person name="He G."/>
            <person name="LaButti K."/>
            <person name="Lipzen A."/>
            <person name="Mondo S."/>
            <person name="Riley R."/>
            <person name="Salamov A."/>
            <person name="Simmons B.A."/>
            <person name="Magnuson J.K."/>
            <person name="Henrissat B."/>
            <person name="Mortensen U.H."/>
            <person name="Larsen T.O."/>
            <person name="Devries R.P."/>
            <person name="Grigoriev I.V."/>
            <person name="Machida M."/>
            <person name="Baker S.E."/>
            <person name="Andersen M.R."/>
        </authorList>
    </citation>
    <scope>NUCLEOTIDE SEQUENCE [LARGE SCALE GENOMIC DNA]</scope>
    <source>
        <strain evidence="2 3">CBS 117626</strain>
    </source>
</reference>